<dbReference type="Proteomes" id="UP001595885">
    <property type="component" value="Unassembled WGS sequence"/>
</dbReference>
<feature type="chain" id="PRO_5046949936" evidence="1">
    <location>
        <begin position="24"/>
        <end position="120"/>
    </location>
</feature>
<sequence length="120" mass="13190">MKKSYIIIILFLGIFFIPNNTFACGSEKQSCEKELSTTKTKEKSCCDSNNNSDDKGCKGSCGHSKCGCPSTSISSSTSIILSYKSNSIFNFTSLNKVNFFYKITSVLEGHSSIWLIPKIS</sequence>
<evidence type="ECO:0000313" key="3">
    <source>
        <dbReference type="Proteomes" id="UP001595885"/>
    </source>
</evidence>
<organism evidence="2 3">
    <name type="scientific">Flavobacterium ponti</name>
    <dbReference type="NCBI Taxonomy" id="665133"/>
    <lineage>
        <taxon>Bacteria</taxon>
        <taxon>Pseudomonadati</taxon>
        <taxon>Bacteroidota</taxon>
        <taxon>Flavobacteriia</taxon>
        <taxon>Flavobacteriales</taxon>
        <taxon>Flavobacteriaceae</taxon>
        <taxon>Flavobacterium</taxon>
    </lineage>
</organism>
<comment type="caution">
    <text evidence="2">The sequence shown here is derived from an EMBL/GenBank/DDBJ whole genome shotgun (WGS) entry which is preliminary data.</text>
</comment>
<evidence type="ECO:0000256" key="1">
    <source>
        <dbReference type="SAM" id="SignalP"/>
    </source>
</evidence>
<evidence type="ECO:0000313" key="2">
    <source>
        <dbReference type="EMBL" id="MFC4740461.1"/>
    </source>
</evidence>
<feature type="signal peptide" evidence="1">
    <location>
        <begin position="1"/>
        <end position="23"/>
    </location>
</feature>
<gene>
    <name evidence="2" type="ORF">ACFO3U_10695</name>
</gene>
<dbReference type="EMBL" id="JBHSGW010000025">
    <property type="protein sequence ID" value="MFC4740461.1"/>
    <property type="molecule type" value="Genomic_DNA"/>
</dbReference>
<reference evidence="3" key="1">
    <citation type="journal article" date="2019" name="Int. J. Syst. Evol. Microbiol.">
        <title>The Global Catalogue of Microorganisms (GCM) 10K type strain sequencing project: providing services to taxonomists for standard genome sequencing and annotation.</title>
        <authorList>
            <consortium name="The Broad Institute Genomics Platform"/>
            <consortium name="The Broad Institute Genome Sequencing Center for Infectious Disease"/>
            <person name="Wu L."/>
            <person name="Ma J."/>
        </authorList>
    </citation>
    <scope>NUCLEOTIDE SEQUENCE [LARGE SCALE GENOMIC DNA]</scope>
    <source>
        <strain evidence="3">CCUG 50349</strain>
    </source>
</reference>
<accession>A0ABV9P7B6</accession>
<proteinExistence type="predicted"/>
<keyword evidence="3" id="KW-1185">Reference proteome</keyword>
<protein>
    <submittedName>
        <fullName evidence="2">Uncharacterized protein</fullName>
    </submittedName>
</protein>
<dbReference type="RefSeq" id="WP_379741871.1">
    <property type="nucleotide sequence ID" value="NZ_JBHSGW010000025.1"/>
</dbReference>
<keyword evidence="1" id="KW-0732">Signal</keyword>
<name>A0ABV9P7B6_9FLAO</name>